<name>A0A918KFH9_9PROT</name>
<evidence type="ECO:0000256" key="1">
    <source>
        <dbReference type="ARBA" id="ARBA00009670"/>
    </source>
</evidence>
<dbReference type="Pfam" id="PF03109">
    <property type="entry name" value="ABC1"/>
    <property type="match status" value="1"/>
</dbReference>
<evidence type="ECO:0000256" key="4">
    <source>
        <dbReference type="ARBA" id="ARBA00022840"/>
    </source>
</evidence>
<gene>
    <name evidence="7" type="primary">abc1</name>
    <name evidence="7" type="ORF">GCM10011309_09410</name>
</gene>
<evidence type="ECO:0000259" key="6">
    <source>
        <dbReference type="Pfam" id="PF03109"/>
    </source>
</evidence>
<keyword evidence="5" id="KW-0472">Membrane</keyword>
<feature type="domain" description="ABC1 atypical kinase-like" evidence="6">
    <location>
        <begin position="100"/>
        <end position="336"/>
    </location>
</feature>
<keyword evidence="5" id="KW-0812">Transmembrane</keyword>
<comment type="caution">
    <text evidence="7">The sequence shown here is derived from an EMBL/GenBank/DDBJ whole genome shotgun (WGS) entry which is preliminary data.</text>
</comment>
<dbReference type="InterPro" id="IPR004147">
    <property type="entry name" value="ABC1_dom"/>
</dbReference>
<keyword evidence="4" id="KW-0067">ATP-binding</keyword>
<dbReference type="InterPro" id="IPR034646">
    <property type="entry name" value="ADCK3_dom"/>
</dbReference>
<keyword evidence="8" id="KW-1185">Reference proteome</keyword>
<evidence type="ECO:0000256" key="5">
    <source>
        <dbReference type="SAM" id="Phobius"/>
    </source>
</evidence>
<comment type="similarity">
    <text evidence="1">Belongs to the protein kinase superfamily. ADCK protein kinase family.</text>
</comment>
<accession>A0A918KFH9</accession>
<feature type="transmembrane region" description="Helical" evidence="5">
    <location>
        <begin position="21"/>
        <end position="40"/>
    </location>
</feature>
<proteinExistence type="inferred from homology"/>
<dbReference type="AlphaFoldDB" id="A0A918KFH9"/>
<evidence type="ECO:0000256" key="3">
    <source>
        <dbReference type="ARBA" id="ARBA00022741"/>
    </source>
</evidence>
<dbReference type="Proteomes" id="UP000600865">
    <property type="component" value="Unassembled WGS sequence"/>
</dbReference>
<dbReference type="CDD" id="cd13970">
    <property type="entry name" value="ABC1_ADCK3"/>
    <property type="match status" value="1"/>
</dbReference>
<reference evidence="7 8" key="1">
    <citation type="journal article" date="2014" name="Int. J. Syst. Evol. Microbiol.">
        <title>Complete genome sequence of Corynebacterium casei LMG S-19264T (=DSM 44701T), isolated from a smear-ripened cheese.</title>
        <authorList>
            <consortium name="US DOE Joint Genome Institute (JGI-PGF)"/>
            <person name="Walter F."/>
            <person name="Albersmeier A."/>
            <person name="Kalinowski J."/>
            <person name="Ruckert C."/>
        </authorList>
    </citation>
    <scope>NUCLEOTIDE SEQUENCE [LARGE SCALE GENOMIC DNA]</scope>
    <source>
        <strain evidence="7 8">KCTC 23968</strain>
    </source>
</reference>
<evidence type="ECO:0000313" key="7">
    <source>
        <dbReference type="EMBL" id="GGX61577.1"/>
    </source>
</evidence>
<keyword evidence="2" id="KW-0808">Transferase</keyword>
<protein>
    <submittedName>
        <fullName evidence="7">Ubiquinol-cytochrome c reductase</fullName>
    </submittedName>
</protein>
<dbReference type="GO" id="GO:0016740">
    <property type="term" value="F:transferase activity"/>
    <property type="evidence" value="ECO:0007669"/>
    <property type="project" value="UniProtKB-KW"/>
</dbReference>
<dbReference type="InterPro" id="IPR051409">
    <property type="entry name" value="Atypical_kinase_ADCK"/>
</dbReference>
<dbReference type="GO" id="GO:0005524">
    <property type="term" value="F:ATP binding"/>
    <property type="evidence" value="ECO:0007669"/>
    <property type="project" value="UniProtKB-KW"/>
</dbReference>
<dbReference type="SUPFAM" id="SSF56112">
    <property type="entry name" value="Protein kinase-like (PK-like)"/>
    <property type="match status" value="1"/>
</dbReference>
<dbReference type="RefSeq" id="WP_189581989.1">
    <property type="nucleotide sequence ID" value="NZ_BMYV01000001.1"/>
</dbReference>
<keyword evidence="5" id="KW-1133">Transmembrane helix</keyword>
<dbReference type="PANTHER" id="PTHR43851">
    <property type="match status" value="1"/>
</dbReference>
<dbReference type="GO" id="GO:0006744">
    <property type="term" value="P:ubiquinone biosynthetic process"/>
    <property type="evidence" value="ECO:0007669"/>
    <property type="project" value="TreeGrafter"/>
</dbReference>
<evidence type="ECO:0000313" key="8">
    <source>
        <dbReference type="Proteomes" id="UP000600865"/>
    </source>
</evidence>
<dbReference type="InterPro" id="IPR011009">
    <property type="entry name" value="Kinase-like_dom_sf"/>
</dbReference>
<evidence type="ECO:0000256" key="2">
    <source>
        <dbReference type="ARBA" id="ARBA00022679"/>
    </source>
</evidence>
<keyword evidence="3" id="KW-0547">Nucleotide-binding</keyword>
<dbReference type="PANTHER" id="PTHR43851:SF3">
    <property type="entry name" value="COENZYME Q8"/>
    <property type="match status" value="1"/>
</dbReference>
<dbReference type="EMBL" id="BMYV01000001">
    <property type="protein sequence ID" value="GGX61577.1"/>
    <property type="molecule type" value="Genomic_DNA"/>
</dbReference>
<organism evidence="7 8">
    <name type="scientific">Litorimonas cladophorae</name>
    <dbReference type="NCBI Taxonomy" id="1220491"/>
    <lineage>
        <taxon>Bacteria</taxon>
        <taxon>Pseudomonadati</taxon>
        <taxon>Pseudomonadota</taxon>
        <taxon>Alphaproteobacteria</taxon>
        <taxon>Maricaulales</taxon>
        <taxon>Robiginitomaculaceae</taxon>
    </lineage>
</organism>
<sequence>MPQSPQDKDGRAVPSRRLSRLAGLGGMAANIAGGIAMNGAKQLASGKRPRVSDLILTPSNALKLTKQLSNMRGAAMKIGQMISMDSGDFLPKELADILAKLRSDAQHMPRAQLSKVLRSEWGENWENQFLSFEYRPIAAASIGQVQRAHLENGETLAIKVQYPGVRESIDSDVKNVAALLSMTGLVPATLDVKPIIEEGRQQLHQEADYTREAEYLTRFGDLLADDDNFEVPVFYPEFSTDKILAMSYIESKPIEELIIASQQTRDRVISLLIDLTLRELFEFKVMQTDPNFANYRYNIKSDKLVLLDFGASRDISDALSASYGEIMSAALTGNTQDSFDVAEQMGLLPLNMPPKTKHAIMDILRLAIEPLSQDAPFDFGNNQIAIEMRDKGMELAGNRDLWHVPPAEMIFVQRKFGGIHMLATRLRASVNIHAAIKKYVV</sequence>